<evidence type="ECO:0000313" key="7">
    <source>
        <dbReference type="EMBL" id="OZI30398.1"/>
    </source>
</evidence>
<feature type="compositionally biased region" description="Low complexity" evidence="4">
    <location>
        <begin position="1"/>
        <end position="10"/>
    </location>
</feature>
<evidence type="ECO:0008006" key="9">
    <source>
        <dbReference type="Google" id="ProtNLM"/>
    </source>
</evidence>
<dbReference type="Pfam" id="PF12255">
    <property type="entry name" value="TcdB_toxin_midC"/>
    <property type="match status" value="1"/>
</dbReference>
<keyword evidence="8" id="KW-1185">Reference proteome</keyword>
<evidence type="ECO:0000313" key="8">
    <source>
        <dbReference type="Proteomes" id="UP000216020"/>
    </source>
</evidence>
<sequence>MGKTPTAPAVTPAPPTLPQPGAGGLGLASVEAAPIGNQGGTGFSIDLPISPGRGHAPRLALASGAGDGAFGWGWDAGIPSIRRRLDHGFPGYERDDDFVGPDGEVMTFVAEPCPLSWTPDQYATRQYMPRKQSDFSRIVYMQSPAGQDGDFWQVSTADGEIQWFGRTAAARVRDPADATRTAVWLLQESVTPDGQHIYYEYSAGPDAGQASRYLAAIHYGNVAYEQRPFLYLADTDAAQGPDGQQWLFTLLFDYGVPTLPWQAPAPYDTLRSRPWAGRRQDRHVDHGYGFAVAADYLCRQVLMYHRLDGKRQLSGSGTPALVSRLWLDYEETPSASRLMGAQRMAYEADGAWRFLPMVDIEWTPDFVAPADAGCWTALAQAMALPIGGDAPEPDPILYSAADLYGEGMAGLLHRTGNCWYYRRPVRDRRPGATARAITYGPRTLLDGVPVISGAPDNLLMDINGDGCLESLKFGAVGPRGYHAMQADRTWSAFVPVQSLPAEIGAPYARFGDMHGSGLPDLFVLSPTSVRYYANQSSDTGVAFSAPRDVAQDAGVVLPIPGRNPREWVNFADVLGSGQAHLVRLRHDSLTYWPWLGDGRFGSPVTMTASLPFDAAAFDPERVYFLPLFGPRAPDLVYADVDGIRIFQNQCGNGYAGTPVTIPYPAGFHLGALAQIRCSDLAGTGGVSIVLVQPYGDVTPPHGYPGSGATRYWRVDLNATAPYRLAALDNNAGARTQVSWRSSIQDWLDEKIETGDRAPGNRPGARMVVDQIAKIDYIANLQRISTPKYRDGVWDGREREPRGFRYTEIAQQTCDWPGATPVSALAPSVTRTWFHAGRDTDDQLTSAPGTPYFYGTPYSEPSAFADMATRYTALNSATTAQDPWHDTVVAPSYQSLRWWQARALAGCPLRVETHGADEVPLTSRHLRWQSRIAWPSERYPVVLPMQLESMTYDYEGYATDPLITQTVEMDADHYGYATWRLDIAYPRQLEASAANPYTDERLDPARRIPFPVAGNGASAIAGLSWTSTFDAQQTVLRITESRFQARHMDGADYRLGILEAERRNVLTYDDCKDAQPGGAGLHVESLSALADPACLLAPGQTRRLLAQSSHEYVDGLPGPLVLPAFTDKALLTAADYGTLLANGLDADDIARAGYEAGGLLLTVPGGAPETDKVYIGRFDINVYYLGDAFWTLACRQTSSLAARSDGQPVYPVTMFSWDTHCVLMTKATDPYGNVVAAQTVDYRFLAPTTLLDPNMNKRQAQFDALGRVIATSFSGTQLKAEGGGAVVEQVGFDDLDATPYDGNFDGAAPQNQASRIDYQANNMMAAFVAVTLEKYAGGTTTNDRLTGARYAFLDGPATEGTTRGFLRSRGRAWLAGNPAPRTPWDDHCLQYLQIEQATAQPPLVTTQTADAFSTSAAPVPAAAQQLLSTTTYLDGYNRELATFVRVPGGVQAYVVDCNGALATPAPAADPTAADAPVHAVRDYARHAPDGQTLARWPAFFLQYDAELATLYYPTFPRATTFPKYGQLPDSVPPDRYLYDALARETRVVTGRVSDRTGQAYERRTYRAPWFTLEQDENDIDDELPDQPAPQASAARSLFSRIGKRSSRKRRR</sequence>
<keyword evidence="3" id="KW-0843">Virulence</keyword>
<evidence type="ECO:0000256" key="3">
    <source>
        <dbReference type="ARBA" id="ARBA00023026"/>
    </source>
</evidence>
<evidence type="ECO:0000256" key="1">
    <source>
        <dbReference type="ARBA" id="ARBA00004613"/>
    </source>
</evidence>
<keyword evidence="2" id="KW-0964">Secreted</keyword>
<dbReference type="EMBL" id="NEVM01000005">
    <property type="protein sequence ID" value="OZI30398.1"/>
    <property type="molecule type" value="Genomic_DNA"/>
</dbReference>
<reference evidence="8" key="1">
    <citation type="submission" date="2017-05" db="EMBL/GenBank/DDBJ databases">
        <title>Complete and WGS of Bordetella genogroups.</title>
        <authorList>
            <person name="Spilker T."/>
            <person name="Lipuma J."/>
        </authorList>
    </citation>
    <scope>NUCLEOTIDE SEQUENCE [LARGE SCALE GENOMIC DNA]</scope>
    <source>
        <strain evidence="8">AU16122</strain>
    </source>
</reference>
<evidence type="ECO:0000256" key="4">
    <source>
        <dbReference type="SAM" id="MobiDB-lite"/>
    </source>
</evidence>
<dbReference type="GO" id="GO:0005737">
    <property type="term" value="C:cytoplasm"/>
    <property type="evidence" value="ECO:0007669"/>
    <property type="project" value="InterPro"/>
</dbReference>
<dbReference type="GO" id="GO:0005576">
    <property type="term" value="C:extracellular region"/>
    <property type="evidence" value="ECO:0007669"/>
    <property type="project" value="UniProtKB-SubCell"/>
</dbReference>
<feature type="domain" description="Insecticide toxin TcdB middle/C-terminal" evidence="5">
    <location>
        <begin position="898"/>
        <end position="1056"/>
    </location>
</feature>
<comment type="subcellular location">
    <subcellularLocation>
        <location evidence="1">Secreted</location>
    </subcellularLocation>
</comment>
<dbReference type="Proteomes" id="UP000216020">
    <property type="component" value="Unassembled WGS sequence"/>
</dbReference>
<protein>
    <recommendedName>
        <fullName evidence="9">Toxin</fullName>
    </recommendedName>
</protein>
<dbReference type="OrthoDB" id="5445630at2"/>
<feature type="region of interest" description="Disordered" evidence="4">
    <location>
        <begin position="1575"/>
        <end position="1610"/>
    </location>
</feature>
<dbReference type="PRINTS" id="PR01341">
    <property type="entry name" value="SALSPVBPROT"/>
</dbReference>
<gene>
    <name evidence="7" type="ORF">CAL29_20410</name>
</gene>
<name>A0A261RZ73_9BORD</name>
<dbReference type="Pfam" id="PF03534">
    <property type="entry name" value="SpvB"/>
    <property type="match status" value="1"/>
</dbReference>
<dbReference type="InterPro" id="IPR022045">
    <property type="entry name" value="TcdB_toxin_mid/N"/>
</dbReference>
<proteinExistence type="predicted"/>
<feature type="region of interest" description="Disordered" evidence="4">
    <location>
        <begin position="1"/>
        <end position="25"/>
    </location>
</feature>
<evidence type="ECO:0000259" key="6">
    <source>
        <dbReference type="Pfam" id="PF12256"/>
    </source>
</evidence>
<evidence type="ECO:0000259" key="5">
    <source>
        <dbReference type="Pfam" id="PF12255"/>
    </source>
</evidence>
<comment type="caution">
    <text evidence="7">The sequence shown here is derived from an EMBL/GenBank/DDBJ whole genome shotgun (WGS) entry which is preliminary data.</text>
</comment>
<organism evidence="7 8">
    <name type="scientific">Bordetella genomosp. 10</name>
    <dbReference type="NCBI Taxonomy" id="1416804"/>
    <lineage>
        <taxon>Bacteria</taxon>
        <taxon>Pseudomonadati</taxon>
        <taxon>Pseudomonadota</taxon>
        <taxon>Betaproteobacteria</taxon>
        <taxon>Burkholderiales</taxon>
        <taxon>Alcaligenaceae</taxon>
        <taxon>Bordetella</taxon>
    </lineage>
</organism>
<feature type="compositionally biased region" description="Basic residues" evidence="4">
    <location>
        <begin position="1600"/>
        <end position="1610"/>
    </location>
</feature>
<feature type="domain" description="Insecticide toxin TcdB middle/N-terminal" evidence="6">
    <location>
        <begin position="658"/>
        <end position="807"/>
    </location>
</feature>
<dbReference type="Pfam" id="PF12256">
    <property type="entry name" value="TcdB_toxin_midN"/>
    <property type="match status" value="1"/>
</dbReference>
<dbReference type="SUPFAM" id="SSF69318">
    <property type="entry name" value="Integrin alpha N-terminal domain"/>
    <property type="match status" value="1"/>
</dbReference>
<accession>A0A261RZ73</accession>
<dbReference type="InterPro" id="IPR022044">
    <property type="entry name" value="TcdB_toxin_mid/C"/>
</dbReference>
<dbReference type="RefSeq" id="WP_094854825.1">
    <property type="nucleotide sequence ID" value="NZ_NEVM01000005.1"/>
</dbReference>
<dbReference type="InterPro" id="IPR003284">
    <property type="entry name" value="Sal_SpvB"/>
</dbReference>
<dbReference type="InterPro" id="IPR028994">
    <property type="entry name" value="Integrin_alpha_N"/>
</dbReference>
<evidence type="ECO:0000256" key="2">
    <source>
        <dbReference type="ARBA" id="ARBA00022525"/>
    </source>
</evidence>